<dbReference type="PANTHER" id="PTHR47945:SF6">
    <property type="entry name" value="FERULATE 5-HYDROXYLASE"/>
    <property type="match status" value="1"/>
</dbReference>
<sequence length="101" mass="11523">MAAFGSSLKEGQGEFMGVLQEFSKLFGAFNTADFIPWLGWLHAREFNKRMTNARKALDVFIDKIIDEHMAKRNNKMNMVDELMVFLKEGEVGNTTFSLSIL</sequence>
<dbReference type="AlphaFoldDB" id="A0A6A4R2M8"/>
<dbReference type="EMBL" id="WOCE01000001">
    <property type="protein sequence ID" value="KAE9620350.1"/>
    <property type="molecule type" value="Genomic_DNA"/>
</dbReference>
<proteinExistence type="predicted"/>
<dbReference type="GO" id="GO:0016705">
    <property type="term" value="F:oxidoreductase activity, acting on paired donors, with incorporation or reduction of molecular oxygen"/>
    <property type="evidence" value="ECO:0007669"/>
    <property type="project" value="InterPro"/>
</dbReference>
<protein>
    <submittedName>
        <fullName evidence="1">Putative cytochrome P450</fullName>
    </submittedName>
</protein>
<keyword evidence="2" id="KW-1185">Reference proteome</keyword>
<dbReference type="Proteomes" id="UP000447434">
    <property type="component" value="Chromosome 1"/>
</dbReference>
<dbReference type="InterPro" id="IPR053062">
    <property type="entry name" value="CYP450_84A"/>
</dbReference>
<dbReference type="GO" id="GO:0005506">
    <property type="term" value="F:iron ion binding"/>
    <property type="evidence" value="ECO:0007669"/>
    <property type="project" value="InterPro"/>
</dbReference>
<name>A0A6A4R2M8_LUPAL</name>
<evidence type="ECO:0000313" key="1">
    <source>
        <dbReference type="EMBL" id="KAE9620350.1"/>
    </source>
</evidence>
<dbReference type="GO" id="GO:0004497">
    <property type="term" value="F:monooxygenase activity"/>
    <property type="evidence" value="ECO:0007669"/>
    <property type="project" value="InterPro"/>
</dbReference>
<gene>
    <name evidence="1" type="ORF">Lalb_Chr01g0002181</name>
</gene>
<evidence type="ECO:0000313" key="2">
    <source>
        <dbReference type="Proteomes" id="UP000447434"/>
    </source>
</evidence>
<dbReference type="InterPro" id="IPR036396">
    <property type="entry name" value="Cyt_P450_sf"/>
</dbReference>
<dbReference type="SUPFAM" id="SSF48264">
    <property type="entry name" value="Cytochrome P450"/>
    <property type="match status" value="1"/>
</dbReference>
<reference evidence="2" key="1">
    <citation type="journal article" date="2020" name="Nat. Commun.">
        <title>Genome sequence of the cluster root forming white lupin.</title>
        <authorList>
            <person name="Hufnagel B."/>
            <person name="Marques A."/>
            <person name="Soriano A."/>
            <person name="Marques L."/>
            <person name="Divol F."/>
            <person name="Doumas P."/>
            <person name="Sallet E."/>
            <person name="Mancinotti D."/>
            <person name="Carrere S."/>
            <person name="Marande W."/>
            <person name="Arribat S."/>
            <person name="Keller J."/>
            <person name="Huneau C."/>
            <person name="Blein T."/>
            <person name="Aime D."/>
            <person name="Laguerre M."/>
            <person name="Taylor J."/>
            <person name="Schubert V."/>
            <person name="Nelson M."/>
            <person name="Geu-Flores F."/>
            <person name="Crespi M."/>
            <person name="Gallardo-Guerrero K."/>
            <person name="Delaux P.-M."/>
            <person name="Salse J."/>
            <person name="Berges H."/>
            <person name="Guyot R."/>
            <person name="Gouzy J."/>
            <person name="Peret B."/>
        </authorList>
    </citation>
    <scope>NUCLEOTIDE SEQUENCE [LARGE SCALE GENOMIC DNA]</scope>
    <source>
        <strain evidence="2">cv. Amiga</strain>
    </source>
</reference>
<dbReference type="PANTHER" id="PTHR47945">
    <property type="entry name" value="CYTOCHROME P450 84A1-RELATED"/>
    <property type="match status" value="1"/>
</dbReference>
<comment type="caution">
    <text evidence="1">The sequence shown here is derived from an EMBL/GenBank/DDBJ whole genome shotgun (WGS) entry which is preliminary data.</text>
</comment>
<organism evidence="1 2">
    <name type="scientific">Lupinus albus</name>
    <name type="common">White lupine</name>
    <name type="synonym">Lupinus termis</name>
    <dbReference type="NCBI Taxonomy" id="3870"/>
    <lineage>
        <taxon>Eukaryota</taxon>
        <taxon>Viridiplantae</taxon>
        <taxon>Streptophyta</taxon>
        <taxon>Embryophyta</taxon>
        <taxon>Tracheophyta</taxon>
        <taxon>Spermatophyta</taxon>
        <taxon>Magnoliopsida</taxon>
        <taxon>eudicotyledons</taxon>
        <taxon>Gunneridae</taxon>
        <taxon>Pentapetalae</taxon>
        <taxon>rosids</taxon>
        <taxon>fabids</taxon>
        <taxon>Fabales</taxon>
        <taxon>Fabaceae</taxon>
        <taxon>Papilionoideae</taxon>
        <taxon>50 kb inversion clade</taxon>
        <taxon>genistoids sensu lato</taxon>
        <taxon>core genistoids</taxon>
        <taxon>Genisteae</taxon>
        <taxon>Lupinus</taxon>
    </lineage>
</organism>
<dbReference type="Gene3D" id="1.10.630.10">
    <property type="entry name" value="Cytochrome P450"/>
    <property type="match status" value="1"/>
</dbReference>
<dbReference type="GO" id="GO:0020037">
    <property type="term" value="F:heme binding"/>
    <property type="evidence" value="ECO:0007669"/>
    <property type="project" value="InterPro"/>
</dbReference>
<accession>A0A6A4R2M8</accession>
<dbReference type="OrthoDB" id="2789670at2759"/>